<dbReference type="PANTHER" id="PTHR21621:SF0">
    <property type="entry name" value="BETA-CITRYLGLUTAMATE SYNTHASE B-RELATED"/>
    <property type="match status" value="1"/>
</dbReference>
<dbReference type="GO" id="GO:0005524">
    <property type="term" value="F:ATP binding"/>
    <property type="evidence" value="ECO:0007669"/>
    <property type="project" value="UniProtKB-UniRule"/>
</dbReference>
<protein>
    <recommendedName>
        <fullName evidence="2">ATP-grasp domain-containing protein</fullName>
    </recommendedName>
</protein>
<reference evidence="3" key="1">
    <citation type="submission" date="2017-04" db="EMBL/GenBank/DDBJ databases">
        <title>Genome deletions in a multicellular cyanobacterial endosymbiont for morphological adaptation in marine diatoms.</title>
        <authorList>
            <person name="Wang Y."/>
            <person name="Gao H."/>
            <person name="Li R."/>
            <person name="Xu X."/>
        </authorList>
    </citation>
    <scope>NUCLEOTIDE SEQUENCE</scope>
    <source>
        <strain evidence="3">FACHB 800</strain>
    </source>
</reference>
<keyword evidence="4" id="KW-1185">Reference proteome</keyword>
<dbReference type="SUPFAM" id="SSF56059">
    <property type="entry name" value="Glutathione synthetase ATP-binding domain-like"/>
    <property type="match status" value="1"/>
</dbReference>
<dbReference type="InterPro" id="IPR013651">
    <property type="entry name" value="ATP-grasp_RimK-type"/>
</dbReference>
<dbReference type="Gene3D" id="3.30.470.20">
    <property type="entry name" value="ATP-grasp fold, B domain"/>
    <property type="match status" value="2"/>
</dbReference>
<dbReference type="AlphaFoldDB" id="A0A975T4L8"/>
<dbReference type="InterPro" id="IPR013815">
    <property type="entry name" value="ATP_grasp_subdomain_1"/>
</dbReference>
<evidence type="ECO:0000313" key="4">
    <source>
        <dbReference type="Proteomes" id="UP000683511"/>
    </source>
</evidence>
<feature type="domain" description="ATP-grasp" evidence="2">
    <location>
        <begin position="64"/>
        <end position="323"/>
    </location>
</feature>
<dbReference type="PROSITE" id="PS50975">
    <property type="entry name" value="ATP_GRASP"/>
    <property type="match status" value="1"/>
</dbReference>
<name>A0A975T4L8_9NOST</name>
<dbReference type="Proteomes" id="UP000683511">
    <property type="component" value="Chromosome"/>
</dbReference>
<organism evidence="3 4">
    <name type="scientific">Richelia sinica FACHB-800</name>
    <dbReference type="NCBI Taxonomy" id="1357546"/>
    <lineage>
        <taxon>Bacteria</taxon>
        <taxon>Bacillati</taxon>
        <taxon>Cyanobacteriota</taxon>
        <taxon>Cyanophyceae</taxon>
        <taxon>Nostocales</taxon>
        <taxon>Nostocaceae</taxon>
        <taxon>Richelia</taxon>
    </lineage>
</organism>
<evidence type="ECO:0000313" key="3">
    <source>
        <dbReference type="EMBL" id="QXE22057.1"/>
    </source>
</evidence>
<dbReference type="EMBL" id="CP021056">
    <property type="protein sequence ID" value="QXE22057.1"/>
    <property type="molecule type" value="Genomic_DNA"/>
</dbReference>
<dbReference type="Gene3D" id="3.30.1490.20">
    <property type="entry name" value="ATP-grasp fold, A domain"/>
    <property type="match status" value="1"/>
</dbReference>
<dbReference type="InterPro" id="IPR011761">
    <property type="entry name" value="ATP-grasp"/>
</dbReference>
<evidence type="ECO:0000256" key="1">
    <source>
        <dbReference type="PROSITE-ProRule" id="PRU00409"/>
    </source>
</evidence>
<evidence type="ECO:0000259" key="2">
    <source>
        <dbReference type="PROSITE" id="PS50975"/>
    </source>
</evidence>
<dbReference type="GO" id="GO:0005737">
    <property type="term" value="C:cytoplasm"/>
    <property type="evidence" value="ECO:0007669"/>
    <property type="project" value="TreeGrafter"/>
</dbReference>
<keyword evidence="1" id="KW-0067">ATP-binding</keyword>
<dbReference type="Pfam" id="PF08443">
    <property type="entry name" value="RimK"/>
    <property type="match status" value="2"/>
</dbReference>
<dbReference type="GO" id="GO:0046872">
    <property type="term" value="F:metal ion binding"/>
    <property type="evidence" value="ECO:0007669"/>
    <property type="project" value="InterPro"/>
</dbReference>
<dbReference type="RefSeq" id="WP_190601201.1">
    <property type="nucleotide sequence ID" value="NZ_CP021056.1"/>
</dbReference>
<dbReference type="PANTHER" id="PTHR21621">
    <property type="entry name" value="RIBOSOMAL PROTEIN S6 MODIFICATION PROTEIN"/>
    <property type="match status" value="1"/>
</dbReference>
<dbReference type="GO" id="GO:0018169">
    <property type="term" value="F:ribosomal S6-glutamic acid ligase activity"/>
    <property type="evidence" value="ECO:0007669"/>
    <property type="project" value="TreeGrafter"/>
</dbReference>
<sequence length="332" mass="37363">MSLLISILQKAASKINAELLLEPEYKLVGHITFKNGKKTVFSGTRLNVNGYGSSDLARDKHYTKYFLKQFGYKITEGQTFFHEKLCASLTASRNVDDGLSYAQNLGFPVIMKPLNLRQGVLVTKIYNSTQYYEVAGKILEINPGFIVERFYSGNDYRILVFDNEVIAAYQRIPFFVVGNGEDTVEQLIQAKQAYLIQQGRKVKINLFDFRIAEKLQRQNLSLQSIIPQNTTVFLLDNANLSAGGEAVDFTEQIHPNFQKLAVNITKDMGLRLAGVDIISNDITQPILDYTLIEVNSAPSLSHYATGGDKQMQRVEDLYLKILQSLENSPILS</sequence>
<dbReference type="KEGG" id="rsin:B6N60_00737"/>
<dbReference type="GO" id="GO:0009432">
    <property type="term" value="P:SOS response"/>
    <property type="evidence" value="ECO:0007669"/>
    <property type="project" value="TreeGrafter"/>
</dbReference>
<gene>
    <name evidence="3" type="ORF">B6N60_00737</name>
</gene>
<accession>A0A975T4L8</accession>
<keyword evidence="1" id="KW-0547">Nucleotide-binding</keyword>
<proteinExistence type="predicted"/>